<dbReference type="Pfam" id="PF14559">
    <property type="entry name" value="TPR_19"/>
    <property type="match status" value="1"/>
</dbReference>
<organism evidence="7 8">
    <name type="scientific">Cylicocyclus nassatus</name>
    <name type="common">Nematode worm</name>
    <dbReference type="NCBI Taxonomy" id="53992"/>
    <lineage>
        <taxon>Eukaryota</taxon>
        <taxon>Metazoa</taxon>
        <taxon>Ecdysozoa</taxon>
        <taxon>Nematoda</taxon>
        <taxon>Chromadorea</taxon>
        <taxon>Rhabditida</taxon>
        <taxon>Rhabditina</taxon>
        <taxon>Rhabditomorpha</taxon>
        <taxon>Strongyloidea</taxon>
        <taxon>Strongylidae</taxon>
        <taxon>Cylicocyclus</taxon>
    </lineage>
</organism>
<dbReference type="PANTHER" id="PTHR14781">
    <property type="entry name" value="INTRAFLAGELLAR TRANSPORT PROTEIN 56"/>
    <property type="match status" value="1"/>
</dbReference>
<sequence>MRGGPIGPAHGGPTPDERIHGGPILGDPIQGGCMGPPHGRRDGPQNWRVSDIYCCKLTVPLILSVCCRGCHGEPAVLTRLYTLCFPPKQRFADSNMLLSRLRPAKKKQQAVARPRTEQQIPDLDEFLLKRDYAAAISLLEFKQKNGEKNETTDLWLGHCYFRSGDYKKSLEVYEGMKNNGSENPELPVYLGVCYFYLGMYEDAKAAAEKAQRTPLQNRLLFHVSHKLGEEKRLMAHHQLLGQNILEDQLSLASIHYMRMHYTEAIEVYKSILQEHTNMIALNVYMAMCYYKMDYFDVAQEVLAVYLRSYPDSPAALNLKACITFKTYNGKAALPEVEVLQKATLYPAAADLLRHNTVVFKDGDGAMQVFPGLMDTLPEARVNLILYHLKREDVDSAMTLCNDLEPQSTTEFLVKAITFAYWGQLKDSKDHLKTAEQFFKMVGESPYDTDTIPGRQSMACSLFLSGQYEDALVYLNSIQAYHHNDDVFSFNIAQTEMQCGMWKEAEEHFLAITGPDRDKPTYKFMLTKTFIMNHKPQLAWDIYTRSTDPKESFNILRIIAMDCYSVGEFYFAAKAFDGLEKIDPSPENWQGKRGATSGLFKMLVQGRATNEQMSEILQLLDRGNHPQADFVSSTIRKWAKAHQVNLE</sequence>
<evidence type="ECO:0008006" key="9">
    <source>
        <dbReference type="Google" id="ProtNLM"/>
    </source>
</evidence>
<dbReference type="EMBL" id="CATQJL010000316">
    <property type="protein sequence ID" value="CAJ0607009.1"/>
    <property type="molecule type" value="Genomic_DNA"/>
</dbReference>
<dbReference type="Proteomes" id="UP001176961">
    <property type="component" value="Unassembled WGS sequence"/>
</dbReference>
<reference evidence="7" key="1">
    <citation type="submission" date="2023-07" db="EMBL/GenBank/DDBJ databases">
        <authorList>
            <consortium name="CYATHOMIX"/>
        </authorList>
    </citation>
    <scope>NUCLEOTIDE SEQUENCE</scope>
    <source>
        <strain evidence="7">N/A</strain>
    </source>
</reference>
<evidence type="ECO:0000256" key="5">
    <source>
        <dbReference type="ARBA" id="ARBA00023273"/>
    </source>
</evidence>
<evidence type="ECO:0000313" key="8">
    <source>
        <dbReference type="Proteomes" id="UP001176961"/>
    </source>
</evidence>
<evidence type="ECO:0000256" key="1">
    <source>
        <dbReference type="ARBA" id="ARBA00004138"/>
    </source>
</evidence>
<dbReference type="AlphaFoldDB" id="A0AA36MBP2"/>
<dbReference type="PANTHER" id="PTHR14781:SF0">
    <property type="entry name" value="INTRAFLAGELLAR TRANSPORT PROTEIN 56"/>
    <property type="match status" value="1"/>
</dbReference>
<keyword evidence="3" id="KW-0677">Repeat</keyword>
<dbReference type="GO" id="GO:0030992">
    <property type="term" value="C:intraciliary transport particle B"/>
    <property type="evidence" value="ECO:0007669"/>
    <property type="project" value="TreeGrafter"/>
</dbReference>
<gene>
    <name evidence="7" type="ORF">CYNAS_LOCUS18992</name>
</gene>
<dbReference type="SUPFAM" id="SSF48452">
    <property type="entry name" value="TPR-like"/>
    <property type="match status" value="2"/>
</dbReference>
<dbReference type="GO" id="GO:0097546">
    <property type="term" value="C:ciliary base"/>
    <property type="evidence" value="ECO:0007669"/>
    <property type="project" value="TreeGrafter"/>
</dbReference>
<evidence type="ECO:0000256" key="6">
    <source>
        <dbReference type="SAM" id="MobiDB-lite"/>
    </source>
</evidence>
<feature type="compositionally biased region" description="Gly residues" evidence="6">
    <location>
        <begin position="1"/>
        <end position="10"/>
    </location>
</feature>
<name>A0AA36MBP2_CYLNA</name>
<evidence type="ECO:0000313" key="7">
    <source>
        <dbReference type="EMBL" id="CAJ0607009.1"/>
    </source>
</evidence>
<evidence type="ECO:0000256" key="4">
    <source>
        <dbReference type="ARBA" id="ARBA00022803"/>
    </source>
</evidence>
<dbReference type="GO" id="GO:0120170">
    <property type="term" value="F:intraciliary transport particle B binding"/>
    <property type="evidence" value="ECO:0007669"/>
    <property type="project" value="TreeGrafter"/>
</dbReference>
<dbReference type="GO" id="GO:0036064">
    <property type="term" value="C:ciliary basal body"/>
    <property type="evidence" value="ECO:0007669"/>
    <property type="project" value="TreeGrafter"/>
</dbReference>
<keyword evidence="8" id="KW-1185">Reference proteome</keyword>
<feature type="region of interest" description="Disordered" evidence="6">
    <location>
        <begin position="1"/>
        <end position="40"/>
    </location>
</feature>
<evidence type="ECO:0000256" key="3">
    <source>
        <dbReference type="ARBA" id="ARBA00022737"/>
    </source>
</evidence>
<dbReference type="InterPro" id="IPR030511">
    <property type="entry name" value="TTC26"/>
</dbReference>
<evidence type="ECO:0000256" key="2">
    <source>
        <dbReference type="ARBA" id="ARBA00007834"/>
    </source>
</evidence>
<comment type="caution">
    <text evidence="7">The sequence shown here is derived from an EMBL/GenBank/DDBJ whole genome shotgun (WGS) entry which is preliminary data.</text>
</comment>
<keyword evidence="5" id="KW-0966">Cell projection</keyword>
<keyword evidence="4" id="KW-0802">TPR repeat</keyword>
<dbReference type="GO" id="GO:0035735">
    <property type="term" value="P:intraciliary transport involved in cilium assembly"/>
    <property type="evidence" value="ECO:0007669"/>
    <property type="project" value="TreeGrafter"/>
</dbReference>
<dbReference type="Gene3D" id="1.25.40.10">
    <property type="entry name" value="Tetratricopeptide repeat domain"/>
    <property type="match status" value="3"/>
</dbReference>
<dbReference type="GO" id="GO:0035720">
    <property type="term" value="P:intraciliary anterograde transport"/>
    <property type="evidence" value="ECO:0007669"/>
    <property type="project" value="TreeGrafter"/>
</dbReference>
<comment type="subcellular location">
    <subcellularLocation>
        <location evidence="1">Cell projection</location>
        <location evidence="1">Cilium</location>
    </subcellularLocation>
</comment>
<dbReference type="Pfam" id="PF12895">
    <property type="entry name" value="ANAPC3"/>
    <property type="match status" value="1"/>
</dbReference>
<protein>
    <recommendedName>
        <fullName evidence="9">Tetratricopeptide repeat protein 26</fullName>
    </recommendedName>
</protein>
<proteinExistence type="inferred from homology"/>
<accession>A0AA36MBP2</accession>
<comment type="similarity">
    <text evidence="2">Belongs to the IFT56 family.</text>
</comment>
<dbReference type="InterPro" id="IPR011990">
    <property type="entry name" value="TPR-like_helical_dom_sf"/>
</dbReference>